<protein>
    <submittedName>
        <fullName evidence="1">Uncharacterized protein</fullName>
    </submittedName>
</protein>
<dbReference type="EMBL" id="JADINF010000071">
    <property type="protein sequence ID" value="MBO8423973.1"/>
    <property type="molecule type" value="Genomic_DNA"/>
</dbReference>
<evidence type="ECO:0000313" key="1">
    <source>
        <dbReference type="EMBL" id="MBO8423973.1"/>
    </source>
</evidence>
<dbReference type="SUPFAM" id="SSF55729">
    <property type="entry name" value="Acyl-CoA N-acyltransferases (Nat)"/>
    <property type="match status" value="1"/>
</dbReference>
<dbReference type="Proteomes" id="UP000727857">
    <property type="component" value="Unassembled WGS sequence"/>
</dbReference>
<proteinExistence type="predicted"/>
<evidence type="ECO:0000313" key="2">
    <source>
        <dbReference type="Proteomes" id="UP000727857"/>
    </source>
</evidence>
<dbReference type="AlphaFoldDB" id="A0A940ID53"/>
<accession>A0A940ID53</accession>
<sequence>MLAAAGPLATFKAVRYILKAERFAHSLELPVAKLVFLAVDESRRGEGLGVKALGYFLAEENFVLETHDGSKAAYYLRHGGRLVAEYDLTKSLKHSIIAFEKSLLSAEEK</sequence>
<organism evidence="1 2">
    <name type="scientific">Candidatus Stercoripulliclostridium pullicola</name>
    <dbReference type="NCBI Taxonomy" id="2840953"/>
    <lineage>
        <taxon>Bacteria</taxon>
        <taxon>Bacillati</taxon>
        <taxon>Bacillota</taxon>
        <taxon>Clostridia</taxon>
        <taxon>Eubacteriales</taxon>
        <taxon>Candidatus Stercoripulliclostridium</taxon>
    </lineage>
</organism>
<gene>
    <name evidence="1" type="ORF">IAB16_03030</name>
</gene>
<dbReference type="InterPro" id="IPR016181">
    <property type="entry name" value="Acyl_CoA_acyltransferase"/>
</dbReference>
<reference evidence="1" key="2">
    <citation type="journal article" date="2021" name="PeerJ">
        <title>Extensive microbial diversity within the chicken gut microbiome revealed by metagenomics and culture.</title>
        <authorList>
            <person name="Gilroy R."/>
            <person name="Ravi A."/>
            <person name="Getino M."/>
            <person name="Pursley I."/>
            <person name="Horton D.L."/>
            <person name="Alikhan N.F."/>
            <person name="Baker D."/>
            <person name="Gharbi K."/>
            <person name="Hall N."/>
            <person name="Watson M."/>
            <person name="Adriaenssens E.M."/>
            <person name="Foster-Nyarko E."/>
            <person name="Jarju S."/>
            <person name="Secka A."/>
            <person name="Antonio M."/>
            <person name="Oren A."/>
            <person name="Chaudhuri R.R."/>
            <person name="La Ragione R."/>
            <person name="Hildebrand F."/>
            <person name="Pallen M.J."/>
        </authorList>
    </citation>
    <scope>NUCLEOTIDE SEQUENCE</scope>
    <source>
        <strain evidence="1">517</strain>
    </source>
</reference>
<name>A0A940ID53_9FIRM</name>
<reference evidence="1" key="1">
    <citation type="submission" date="2020-10" db="EMBL/GenBank/DDBJ databases">
        <authorList>
            <person name="Gilroy R."/>
        </authorList>
    </citation>
    <scope>NUCLEOTIDE SEQUENCE</scope>
    <source>
        <strain evidence="1">517</strain>
    </source>
</reference>
<comment type="caution">
    <text evidence="1">The sequence shown here is derived from an EMBL/GenBank/DDBJ whole genome shotgun (WGS) entry which is preliminary data.</text>
</comment>